<dbReference type="AlphaFoldDB" id="B4CWE4"/>
<accession>B4CWE4</accession>
<keyword evidence="3" id="KW-1185">Reference proteome</keyword>
<gene>
    <name evidence="2" type="ORF">CfE428DRAFT_0981</name>
</gene>
<protein>
    <recommendedName>
        <fullName evidence="4">Methane oxygenase PmoA</fullName>
    </recommendedName>
</protein>
<dbReference type="InParanoid" id="B4CWE4"/>
<dbReference type="RefSeq" id="WP_006978308.1">
    <property type="nucleotide sequence ID" value="NZ_ABVL01000002.1"/>
</dbReference>
<evidence type="ECO:0000313" key="3">
    <source>
        <dbReference type="Proteomes" id="UP000005824"/>
    </source>
</evidence>
<evidence type="ECO:0000313" key="2">
    <source>
        <dbReference type="EMBL" id="EDY21736.1"/>
    </source>
</evidence>
<dbReference type="InterPro" id="IPR029475">
    <property type="entry name" value="DUF6807"/>
</dbReference>
<name>B4CWE4_9BACT</name>
<evidence type="ECO:0000256" key="1">
    <source>
        <dbReference type="SAM" id="SignalP"/>
    </source>
</evidence>
<dbReference type="EMBL" id="ABVL01000002">
    <property type="protein sequence ID" value="EDY21736.1"/>
    <property type="molecule type" value="Genomic_DNA"/>
</dbReference>
<dbReference type="STRING" id="497964.CfE428DRAFT_0981"/>
<sequence precursor="true">MFPSSLRRPLTVLSTLAFTFTLTSLSFAAVELKQEAEQVRVEIDGHLFTEYHFAGARRPYLYPIIGPTGGTMTRHWPLEDDLPNEAHDHPHHKGLWYGHRNVNGVEFWGDVLQPNETGGQMIHDGFLEIQGGEQQGSLRAKNKWVVDNTGEVICTDERTLRFTKDPGGPMIDFEITIKAGPKDVVFEDDKDGCMSIRVPETMRVELPRPKGAKVTPHGEGHIVTSEGKQDLAAWGTRANWCDYYGPVDGQTAGVAMFDHPGNPRHPTWWHVRTYGLFSANPFGQSMFEKLPDKHAGDFTIPAGQSSTFRYRFYFHPGDTEKAKVAEHYAAYVSSVK</sequence>
<comment type="caution">
    <text evidence="2">The sequence shown here is derived from an EMBL/GenBank/DDBJ whole genome shotgun (WGS) entry which is preliminary data.</text>
</comment>
<dbReference type="eggNOG" id="COG2133">
    <property type="taxonomic scope" value="Bacteria"/>
</dbReference>
<feature type="signal peptide" evidence="1">
    <location>
        <begin position="1"/>
        <end position="28"/>
    </location>
</feature>
<dbReference type="Pfam" id="PF14100">
    <property type="entry name" value="DUF6807"/>
    <property type="match status" value="1"/>
</dbReference>
<reference evidence="2 3" key="1">
    <citation type="journal article" date="2011" name="J. Bacteriol.">
        <title>Genome sequence of Chthoniobacter flavus Ellin428, an aerobic heterotrophic soil bacterium.</title>
        <authorList>
            <person name="Kant R."/>
            <person name="van Passel M.W."/>
            <person name="Palva A."/>
            <person name="Lucas S."/>
            <person name="Lapidus A."/>
            <person name="Glavina Del Rio T."/>
            <person name="Dalin E."/>
            <person name="Tice H."/>
            <person name="Bruce D."/>
            <person name="Goodwin L."/>
            <person name="Pitluck S."/>
            <person name="Larimer F.W."/>
            <person name="Land M.L."/>
            <person name="Hauser L."/>
            <person name="Sangwan P."/>
            <person name="de Vos W.M."/>
            <person name="Janssen P.H."/>
            <person name="Smidt H."/>
        </authorList>
    </citation>
    <scope>NUCLEOTIDE SEQUENCE [LARGE SCALE GENOMIC DNA]</scope>
    <source>
        <strain evidence="2 3">Ellin428</strain>
    </source>
</reference>
<organism evidence="2 3">
    <name type="scientific">Chthoniobacter flavus Ellin428</name>
    <dbReference type="NCBI Taxonomy" id="497964"/>
    <lineage>
        <taxon>Bacteria</taxon>
        <taxon>Pseudomonadati</taxon>
        <taxon>Verrucomicrobiota</taxon>
        <taxon>Spartobacteria</taxon>
        <taxon>Chthoniobacterales</taxon>
        <taxon>Chthoniobacteraceae</taxon>
        <taxon>Chthoniobacter</taxon>
    </lineage>
</organism>
<evidence type="ECO:0008006" key="4">
    <source>
        <dbReference type="Google" id="ProtNLM"/>
    </source>
</evidence>
<dbReference type="Proteomes" id="UP000005824">
    <property type="component" value="Unassembled WGS sequence"/>
</dbReference>
<keyword evidence="1" id="KW-0732">Signal</keyword>
<proteinExistence type="predicted"/>
<feature type="chain" id="PRO_5002800167" description="Methane oxygenase PmoA" evidence="1">
    <location>
        <begin position="29"/>
        <end position="336"/>
    </location>
</feature>